<sequence>MRNRDRGSASVELAILAPILLTFAMLMVFAGRVVDARTTVGEVAHAAARAASLERTSGAASAAATSIAAATLQEQGLACSDHSTSVDHGGLTAGGAVSVTVRCTVSFSDLLGVAFPGSQTIEGGATVAVDTFRGTP</sequence>
<name>A0A1M6V5C8_9ACTN</name>
<dbReference type="RefSeq" id="WP_073384022.1">
    <property type="nucleotide sequence ID" value="NZ_FQZK01000032.1"/>
</dbReference>
<evidence type="ECO:0000259" key="1">
    <source>
        <dbReference type="Pfam" id="PF07811"/>
    </source>
</evidence>
<gene>
    <name evidence="2" type="ORF">SAMN05421803_1328</name>
</gene>
<accession>A0A1M6V5C8</accession>
<evidence type="ECO:0000313" key="3">
    <source>
        <dbReference type="Proteomes" id="UP000184452"/>
    </source>
</evidence>
<dbReference type="AlphaFoldDB" id="A0A1M6V5C8"/>
<proteinExistence type="predicted"/>
<dbReference type="InterPro" id="IPR012495">
    <property type="entry name" value="TadE-like_dom"/>
</dbReference>
<dbReference type="OrthoDB" id="3430040at2"/>
<dbReference type="Pfam" id="PF07811">
    <property type="entry name" value="TadE"/>
    <property type="match status" value="1"/>
</dbReference>
<organism evidence="2 3">
    <name type="scientific">Nocardiopsis flavescens</name>
    <dbReference type="NCBI Taxonomy" id="758803"/>
    <lineage>
        <taxon>Bacteria</taxon>
        <taxon>Bacillati</taxon>
        <taxon>Actinomycetota</taxon>
        <taxon>Actinomycetes</taxon>
        <taxon>Streptosporangiales</taxon>
        <taxon>Nocardiopsidaceae</taxon>
        <taxon>Nocardiopsis</taxon>
    </lineage>
</organism>
<evidence type="ECO:0000313" key="2">
    <source>
        <dbReference type="EMBL" id="SHK76689.1"/>
    </source>
</evidence>
<dbReference type="EMBL" id="FQZK01000032">
    <property type="protein sequence ID" value="SHK76689.1"/>
    <property type="molecule type" value="Genomic_DNA"/>
</dbReference>
<dbReference type="STRING" id="758803.SAMN05421803_1328"/>
<protein>
    <submittedName>
        <fullName evidence="2">TadE-like protein</fullName>
    </submittedName>
</protein>
<reference evidence="2 3" key="1">
    <citation type="submission" date="2016-11" db="EMBL/GenBank/DDBJ databases">
        <authorList>
            <person name="Jaros S."/>
            <person name="Januszkiewicz K."/>
            <person name="Wedrychowicz H."/>
        </authorList>
    </citation>
    <scope>NUCLEOTIDE SEQUENCE [LARGE SCALE GENOMIC DNA]</scope>
    <source>
        <strain evidence="2 3">CGMCC 4.5723</strain>
    </source>
</reference>
<keyword evidence="3" id="KW-1185">Reference proteome</keyword>
<dbReference type="Proteomes" id="UP000184452">
    <property type="component" value="Unassembled WGS sequence"/>
</dbReference>
<feature type="domain" description="TadE-like" evidence="1">
    <location>
        <begin position="7"/>
        <end position="49"/>
    </location>
</feature>